<feature type="region of interest" description="Disordered" evidence="9">
    <location>
        <begin position="205"/>
        <end position="227"/>
    </location>
</feature>
<reference evidence="11" key="1">
    <citation type="submission" date="2025-08" db="UniProtKB">
        <authorList>
            <consortium name="Ensembl"/>
        </authorList>
    </citation>
    <scope>IDENTIFICATION</scope>
</reference>
<evidence type="ECO:0000256" key="7">
    <source>
        <dbReference type="ARBA" id="ARBA00022989"/>
    </source>
</evidence>
<keyword evidence="7 10" id="KW-1133">Transmembrane helix</keyword>
<comment type="similarity">
    <text evidence="3">Belongs to the TMEM208 family.</text>
</comment>
<keyword evidence="12" id="KW-1185">Reference proteome</keyword>
<reference evidence="11" key="2">
    <citation type="submission" date="2025-09" db="UniProtKB">
        <authorList>
            <consortium name="Ensembl"/>
        </authorList>
    </citation>
    <scope>IDENTIFICATION</scope>
</reference>
<evidence type="ECO:0000256" key="10">
    <source>
        <dbReference type="SAM" id="Phobius"/>
    </source>
</evidence>
<proteinExistence type="inferred from homology"/>
<evidence type="ECO:0000256" key="6">
    <source>
        <dbReference type="ARBA" id="ARBA00022824"/>
    </source>
</evidence>
<dbReference type="GO" id="GO:0006624">
    <property type="term" value="P:vacuolar protein processing"/>
    <property type="evidence" value="ECO:0007669"/>
    <property type="project" value="TreeGrafter"/>
</dbReference>
<keyword evidence="8 10" id="KW-0472">Membrane</keyword>
<evidence type="ECO:0000313" key="11">
    <source>
        <dbReference type="Ensembl" id="ENSCPGP00000028476.1"/>
    </source>
</evidence>
<dbReference type="Proteomes" id="UP000694419">
    <property type="component" value="Unplaced"/>
</dbReference>
<evidence type="ECO:0000256" key="1">
    <source>
        <dbReference type="ARBA" id="ARBA00003220"/>
    </source>
</evidence>
<name>A0A8C3KZR7_9CHAR</name>
<evidence type="ECO:0000256" key="8">
    <source>
        <dbReference type="ARBA" id="ARBA00023136"/>
    </source>
</evidence>
<comment type="function">
    <text evidence="1">May function as a negative regulator of endoplasmic reticulum-stress induced autophagy.</text>
</comment>
<keyword evidence="6" id="KW-0256">Endoplasmic reticulum</keyword>
<dbReference type="AlphaFoldDB" id="A0A8C3KZR7"/>
<sequence length="227" mass="24282">MAVSAGAGGCGRAGRGRPLTACLGSAAQGEGGHQGQEADLRGEPGDAALLPPHHPGGLGERGREGLGGGRAGVAGWARADSRAVLSPQAVYAVVNLVIFYPAASAWTWLAFVFSLVVYGTSYRSMNSMAKPSFTDDGSLADGGIDLNMEQGMAEHLKDVILLTAIVQVLSCFSLYVWYFWLLAPGRALYLLWVNILGPWFTADSSPAGQEPNEKKQRRQERRQMKRF</sequence>
<feature type="region of interest" description="Disordered" evidence="9">
    <location>
        <begin position="24"/>
        <end position="66"/>
    </location>
</feature>
<feature type="compositionally biased region" description="Basic residues" evidence="9">
    <location>
        <begin position="215"/>
        <end position="227"/>
    </location>
</feature>
<evidence type="ECO:0000256" key="9">
    <source>
        <dbReference type="SAM" id="MobiDB-lite"/>
    </source>
</evidence>
<accession>A0A8C3KZR7</accession>
<feature type="transmembrane region" description="Helical" evidence="10">
    <location>
        <begin position="159"/>
        <end position="181"/>
    </location>
</feature>
<feature type="transmembrane region" description="Helical" evidence="10">
    <location>
        <begin position="89"/>
        <end position="118"/>
    </location>
</feature>
<dbReference type="Ensembl" id="ENSCPGT00000031075.1">
    <property type="protein sequence ID" value="ENSCPGP00000028476.1"/>
    <property type="gene ID" value="ENSCPGG00000019582.1"/>
</dbReference>
<evidence type="ECO:0000256" key="4">
    <source>
        <dbReference type="ARBA" id="ARBA00015033"/>
    </source>
</evidence>
<evidence type="ECO:0000256" key="3">
    <source>
        <dbReference type="ARBA" id="ARBA00009950"/>
    </source>
</evidence>
<evidence type="ECO:0000256" key="5">
    <source>
        <dbReference type="ARBA" id="ARBA00022692"/>
    </source>
</evidence>
<dbReference type="PANTHER" id="PTHR13505:SF7">
    <property type="entry name" value="TRANSMEMBRANE PROTEIN 208"/>
    <property type="match status" value="1"/>
</dbReference>
<dbReference type="PANTHER" id="PTHR13505">
    <property type="entry name" value="TRANSMEMBRANE PROTEIN 208"/>
    <property type="match status" value="1"/>
</dbReference>
<dbReference type="GO" id="GO:0005773">
    <property type="term" value="C:vacuole"/>
    <property type="evidence" value="ECO:0007669"/>
    <property type="project" value="GOC"/>
</dbReference>
<comment type="subcellular location">
    <subcellularLocation>
        <location evidence="2">Endoplasmic reticulum membrane</location>
        <topology evidence="2">Multi-pass membrane protein</topology>
    </subcellularLocation>
</comment>
<organism evidence="11 12">
    <name type="scientific">Calidris pygmaea</name>
    <name type="common">Spoon-billed sandpiper</name>
    <dbReference type="NCBI Taxonomy" id="425635"/>
    <lineage>
        <taxon>Eukaryota</taxon>
        <taxon>Metazoa</taxon>
        <taxon>Chordata</taxon>
        <taxon>Craniata</taxon>
        <taxon>Vertebrata</taxon>
        <taxon>Euteleostomi</taxon>
        <taxon>Archelosauria</taxon>
        <taxon>Archosauria</taxon>
        <taxon>Dinosauria</taxon>
        <taxon>Saurischia</taxon>
        <taxon>Theropoda</taxon>
        <taxon>Coelurosauria</taxon>
        <taxon>Aves</taxon>
        <taxon>Neognathae</taxon>
        <taxon>Neoaves</taxon>
        <taxon>Charadriiformes</taxon>
        <taxon>Scolopacidae</taxon>
        <taxon>Calidris</taxon>
    </lineage>
</organism>
<protein>
    <recommendedName>
        <fullName evidence="4">Transmembrane protein 208</fullName>
    </recommendedName>
</protein>
<keyword evidence="5 10" id="KW-0812">Transmembrane</keyword>
<evidence type="ECO:0000256" key="2">
    <source>
        <dbReference type="ARBA" id="ARBA00004477"/>
    </source>
</evidence>
<evidence type="ECO:0000313" key="12">
    <source>
        <dbReference type="Proteomes" id="UP000694419"/>
    </source>
</evidence>
<dbReference type="GO" id="GO:0005789">
    <property type="term" value="C:endoplasmic reticulum membrane"/>
    <property type="evidence" value="ECO:0007669"/>
    <property type="project" value="UniProtKB-SubCell"/>
</dbReference>
<dbReference type="InterPro" id="IPR008506">
    <property type="entry name" value="SND2/TMEM208"/>
</dbReference>
<dbReference type="Pfam" id="PF05620">
    <property type="entry name" value="TMEM208_SND2"/>
    <property type="match status" value="1"/>
</dbReference>